<dbReference type="Proteomes" id="UP001286313">
    <property type="component" value="Unassembled WGS sequence"/>
</dbReference>
<keyword evidence="3" id="KW-1185">Reference proteome</keyword>
<gene>
    <name evidence="2" type="ORF">Pcinc_016989</name>
</gene>
<evidence type="ECO:0000256" key="1">
    <source>
        <dbReference type="SAM" id="MobiDB-lite"/>
    </source>
</evidence>
<reference evidence="2" key="1">
    <citation type="submission" date="2023-10" db="EMBL/GenBank/DDBJ databases">
        <title>Genome assemblies of two species of porcelain crab, Petrolisthes cinctipes and Petrolisthes manimaculis (Anomura: Porcellanidae).</title>
        <authorList>
            <person name="Angst P."/>
        </authorList>
    </citation>
    <scope>NUCLEOTIDE SEQUENCE</scope>
    <source>
        <strain evidence="2">PB745_01</strain>
        <tissue evidence="2">Gill</tissue>
    </source>
</reference>
<evidence type="ECO:0000313" key="2">
    <source>
        <dbReference type="EMBL" id="KAK3878405.1"/>
    </source>
</evidence>
<organism evidence="2 3">
    <name type="scientific">Petrolisthes cinctipes</name>
    <name type="common">Flat porcelain crab</name>
    <dbReference type="NCBI Taxonomy" id="88211"/>
    <lineage>
        <taxon>Eukaryota</taxon>
        <taxon>Metazoa</taxon>
        <taxon>Ecdysozoa</taxon>
        <taxon>Arthropoda</taxon>
        <taxon>Crustacea</taxon>
        <taxon>Multicrustacea</taxon>
        <taxon>Malacostraca</taxon>
        <taxon>Eumalacostraca</taxon>
        <taxon>Eucarida</taxon>
        <taxon>Decapoda</taxon>
        <taxon>Pleocyemata</taxon>
        <taxon>Anomura</taxon>
        <taxon>Galatheoidea</taxon>
        <taxon>Porcellanidae</taxon>
        <taxon>Petrolisthes</taxon>
    </lineage>
</organism>
<evidence type="ECO:0000313" key="3">
    <source>
        <dbReference type="Proteomes" id="UP001286313"/>
    </source>
</evidence>
<name>A0AAE1FRQ5_PETCI</name>
<dbReference type="EMBL" id="JAWQEG010001559">
    <property type="protein sequence ID" value="KAK3878405.1"/>
    <property type="molecule type" value="Genomic_DNA"/>
</dbReference>
<accession>A0AAE1FRQ5</accession>
<feature type="compositionally biased region" description="Basic residues" evidence="1">
    <location>
        <begin position="196"/>
        <end position="206"/>
    </location>
</feature>
<proteinExistence type="predicted"/>
<feature type="region of interest" description="Disordered" evidence="1">
    <location>
        <begin position="183"/>
        <end position="206"/>
    </location>
</feature>
<dbReference type="AlphaFoldDB" id="A0AAE1FRQ5"/>
<protein>
    <submittedName>
        <fullName evidence="2">Uncharacterized protein</fullName>
    </submittedName>
</protein>
<comment type="caution">
    <text evidence="2">The sequence shown here is derived from an EMBL/GenBank/DDBJ whole genome shotgun (WGS) entry which is preliminary data.</text>
</comment>
<sequence length="206" mass="21910">MQETVQQILRGKLNIGTVKLERAHQVGPRPPPGDARPRTVVVRFTNSNQQQQALRNSARLKNTNIYINEDLCESSVQIRKEQLPTLKRTKAEGKIAYFNYTKLVVRERGAARVSSVAGVRDRGEEIVVSDGGGAGSGAAISADATVPVAAAPAAGAAAVVVGKAAASAENCAVSAAGIAVSTRYKDSRDTSNPRNTRQRQGRVYTK</sequence>
<dbReference type="Gene3D" id="3.30.70.1820">
    <property type="entry name" value="L1 transposable element, RRM domain"/>
    <property type="match status" value="1"/>
</dbReference>